<keyword evidence="10" id="KW-1185">Reference proteome</keyword>
<dbReference type="InterPro" id="IPR036291">
    <property type="entry name" value="NAD(P)-bd_dom_sf"/>
</dbReference>
<dbReference type="Pfam" id="PF22698">
    <property type="entry name" value="Semialdhyde_dhC_1"/>
    <property type="match status" value="1"/>
</dbReference>
<dbReference type="GO" id="GO:0070401">
    <property type="term" value="F:NADP+ binding"/>
    <property type="evidence" value="ECO:0007669"/>
    <property type="project" value="InterPro"/>
</dbReference>
<dbReference type="SUPFAM" id="SSF51735">
    <property type="entry name" value="NAD(P)-binding Rossmann-fold domains"/>
    <property type="match status" value="1"/>
</dbReference>
<dbReference type="UniPathway" id="UPA00068">
    <property type="reaction ID" value="UER00108"/>
</dbReference>
<evidence type="ECO:0000256" key="1">
    <source>
        <dbReference type="ARBA" id="ARBA00004862"/>
    </source>
</evidence>
<dbReference type="GO" id="GO:0006526">
    <property type="term" value="P:L-arginine biosynthetic process"/>
    <property type="evidence" value="ECO:0007669"/>
    <property type="project" value="UniProtKB-UniRule"/>
</dbReference>
<evidence type="ECO:0000256" key="2">
    <source>
        <dbReference type="ARBA" id="ARBA00022571"/>
    </source>
</evidence>
<keyword evidence="7" id="KW-0963">Cytoplasm</keyword>
<evidence type="ECO:0000256" key="4">
    <source>
        <dbReference type="ARBA" id="ARBA00022857"/>
    </source>
</evidence>
<keyword evidence="5 7" id="KW-0560">Oxidoreductase</keyword>
<evidence type="ECO:0000256" key="5">
    <source>
        <dbReference type="ARBA" id="ARBA00023002"/>
    </source>
</evidence>
<dbReference type="GO" id="GO:0005737">
    <property type="term" value="C:cytoplasm"/>
    <property type="evidence" value="ECO:0007669"/>
    <property type="project" value="UniProtKB-SubCell"/>
</dbReference>
<dbReference type="InterPro" id="IPR000534">
    <property type="entry name" value="Semialdehyde_DH_NAD-bd"/>
</dbReference>
<dbReference type="NCBIfam" id="TIGR01850">
    <property type="entry name" value="argC"/>
    <property type="match status" value="1"/>
</dbReference>
<dbReference type="Pfam" id="PF01118">
    <property type="entry name" value="Semialdhyde_dh"/>
    <property type="match status" value="1"/>
</dbReference>
<dbReference type="FunFam" id="3.30.360.10:FF:000014">
    <property type="entry name" value="N-acetyl-gamma-glutamyl-phosphate reductase"/>
    <property type="match status" value="1"/>
</dbReference>
<dbReference type="HAMAP" id="MF_00150">
    <property type="entry name" value="ArgC_type1"/>
    <property type="match status" value="1"/>
</dbReference>
<dbReference type="CDD" id="cd17895">
    <property type="entry name" value="AGPR_1_N"/>
    <property type="match status" value="1"/>
</dbReference>
<evidence type="ECO:0000313" key="9">
    <source>
        <dbReference type="EMBL" id="SES24652.1"/>
    </source>
</evidence>
<dbReference type="Proteomes" id="UP000198571">
    <property type="component" value="Unassembled WGS sequence"/>
</dbReference>
<dbReference type="Gene3D" id="3.30.360.10">
    <property type="entry name" value="Dihydrodipicolinate Reductase, domain 2"/>
    <property type="match status" value="1"/>
</dbReference>
<evidence type="ECO:0000313" key="10">
    <source>
        <dbReference type="Proteomes" id="UP000198571"/>
    </source>
</evidence>
<keyword evidence="2 7" id="KW-0055">Arginine biosynthesis</keyword>
<comment type="pathway">
    <text evidence="1 7">Amino-acid biosynthesis; L-arginine biosynthesis; N(2)-acetyl-L-ornithine from L-glutamate: step 3/4.</text>
</comment>
<sequence>MYLKHAAIIGGTGYGALELIRLLQNHPEVTIKKIISHSQEGEYLENTYPHLASFLEGPMETFEAESLVNDVDIIFFATPPGVSKNYIPQLAGTSVQCIDLSGDLRLEKPENYEKWYGKTPAPQEILDEAVYGLSEIYESELKKAKICSNPGCYPTASLLGLMPAITHKLIDNESIIIDGKTGVSGAGRTMSPMTHFSETNENVKPYKIGRHQHIPEIEQYLGKEAGKPVCINMTTHLLPMTRGLLCTMYGKLATQLNTKEAIEIYSEYYEADPFVRIRPEGTFPSTKEVSGSNFCDIGLYADDRTNQLVIVSAIDNLVKGASGQAIQNMNIMNGWQTDKGLKQVPVYP</sequence>
<comment type="catalytic activity">
    <reaction evidence="6 7">
        <text>N-acetyl-L-glutamate 5-semialdehyde + phosphate + NADP(+) = N-acetyl-L-glutamyl 5-phosphate + NADPH + H(+)</text>
        <dbReference type="Rhea" id="RHEA:21588"/>
        <dbReference type="ChEBI" id="CHEBI:15378"/>
        <dbReference type="ChEBI" id="CHEBI:29123"/>
        <dbReference type="ChEBI" id="CHEBI:43474"/>
        <dbReference type="ChEBI" id="CHEBI:57783"/>
        <dbReference type="ChEBI" id="CHEBI:57936"/>
        <dbReference type="ChEBI" id="CHEBI:58349"/>
        <dbReference type="EC" id="1.2.1.38"/>
    </reaction>
</comment>
<evidence type="ECO:0000256" key="7">
    <source>
        <dbReference type="HAMAP-Rule" id="MF_00150"/>
    </source>
</evidence>
<evidence type="ECO:0000259" key="8">
    <source>
        <dbReference type="SMART" id="SM00859"/>
    </source>
</evidence>
<comment type="similarity">
    <text evidence="7">Belongs to the NAGSA dehydrogenase family. Type 1 subfamily.</text>
</comment>
<dbReference type="AlphaFoldDB" id="A0A1H9VST9"/>
<accession>A0A1H9VST9</accession>
<dbReference type="GO" id="GO:0003942">
    <property type="term" value="F:N-acetyl-gamma-glutamyl-phosphate reductase activity"/>
    <property type="evidence" value="ECO:0007669"/>
    <property type="project" value="UniProtKB-UniRule"/>
</dbReference>
<gene>
    <name evidence="7" type="primary">argC</name>
    <name evidence="9" type="ORF">SAMN05518684_11271</name>
</gene>
<feature type="active site" evidence="7">
    <location>
        <position position="152"/>
    </location>
</feature>
<evidence type="ECO:0000256" key="6">
    <source>
        <dbReference type="ARBA" id="ARBA00050557"/>
    </source>
</evidence>
<dbReference type="InterPro" id="IPR000706">
    <property type="entry name" value="AGPR_type-1"/>
</dbReference>
<feature type="domain" description="Semialdehyde dehydrogenase NAD-binding" evidence="8">
    <location>
        <begin position="5"/>
        <end position="144"/>
    </location>
</feature>
<dbReference type="PANTHER" id="PTHR32338">
    <property type="entry name" value="N-ACETYL-GAMMA-GLUTAMYL-PHOSPHATE REDUCTASE, CHLOROPLASTIC-RELATED-RELATED"/>
    <property type="match status" value="1"/>
</dbReference>
<keyword evidence="3 7" id="KW-0028">Amino-acid biosynthesis</keyword>
<proteinExistence type="inferred from homology"/>
<dbReference type="InterPro" id="IPR050085">
    <property type="entry name" value="AGPR"/>
</dbReference>
<dbReference type="Gene3D" id="3.40.50.720">
    <property type="entry name" value="NAD(P)-binding Rossmann-like Domain"/>
    <property type="match status" value="1"/>
</dbReference>
<name>A0A1H9VST9_9BACI</name>
<dbReference type="EC" id="1.2.1.38" evidence="7"/>
<dbReference type="EMBL" id="FOGT01000012">
    <property type="protein sequence ID" value="SES24652.1"/>
    <property type="molecule type" value="Genomic_DNA"/>
</dbReference>
<comment type="subcellular location">
    <subcellularLocation>
        <location evidence="7">Cytoplasm</location>
    </subcellularLocation>
</comment>
<protein>
    <recommendedName>
        <fullName evidence="7">N-acetyl-gamma-glutamyl-phosphate reductase</fullName>
        <shortName evidence="7">AGPR</shortName>
        <ecNumber evidence="7">1.2.1.38</ecNumber>
    </recommendedName>
    <alternativeName>
        <fullName evidence="7">N-acetyl-glutamate semialdehyde dehydrogenase</fullName>
        <shortName evidence="7">NAGSA dehydrogenase</shortName>
    </alternativeName>
</protein>
<organism evidence="9 10">
    <name type="scientific">Salipaludibacillus aurantiacus</name>
    <dbReference type="NCBI Taxonomy" id="1601833"/>
    <lineage>
        <taxon>Bacteria</taxon>
        <taxon>Bacillati</taxon>
        <taxon>Bacillota</taxon>
        <taxon>Bacilli</taxon>
        <taxon>Bacillales</taxon>
        <taxon>Bacillaceae</taxon>
    </lineage>
</organism>
<evidence type="ECO:0000256" key="3">
    <source>
        <dbReference type="ARBA" id="ARBA00022605"/>
    </source>
</evidence>
<dbReference type="STRING" id="1601833.SAMN05518684_11271"/>
<reference evidence="10" key="1">
    <citation type="submission" date="2016-10" db="EMBL/GenBank/DDBJ databases">
        <authorList>
            <person name="Varghese N."/>
            <person name="Submissions S."/>
        </authorList>
    </citation>
    <scope>NUCLEOTIDE SEQUENCE [LARGE SCALE GENOMIC DNA]</scope>
    <source>
        <strain evidence="10">S9</strain>
    </source>
</reference>
<dbReference type="GO" id="GO:0051287">
    <property type="term" value="F:NAD binding"/>
    <property type="evidence" value="ECO:0007669"/>
    <property type="project" value="InterPro"/>
</dbReference>
<keyword evidence="4 7" id="KW-0521">NADP</keyword>
<dbReference type="PANTHER" id="PTHR32338:SF10">
    <property type="entry name" value="N-ACETYL-GAMMA-GLUTAMYL-PHOSPHATE REDUCTASE, CHLOROPLASTIC-RELATED"/>
    <property type="match status" value="1"/>
</dbReference>
<dbReference type="SMART" id="SM00859">
    <property type="entry name" value="Semialdhyde_dh"/>
    <property type="match status" value="1"/>
</dbReference>
<dbReference type="CDD" id="cd23934">
    <property type="entry name" value="AGPR_1_C"/>
    <property type="match status" value="1"/>
</dbReference>
<dbReference type="SUPFAM" id="SSF55347">
    <property type="entry name" value="Glyceraldehyde-3-phosphate dehydrogenase-like, C-terminal domain"/>
    <property type="match status" value="1"/>
</dbReference>
<dbReference type="InterPro" id="IPR058924">
    <property type="entry name" value="AGPR_dimerisation_dom"/>
</dbReference>
<comment type="function">
    <text evidence="7">Catalyzes the NADPH-dependent reduction of N-acetyl-5-glutamyl phosphate to yield N-acetyl-L-glutamate 5-semialdehyde.</text>
</comment>